<dbReference type="AlphaFoldDB" id="A0ABD5RZI3"/>
<proteinExistence type="predicted"/>
<sequence length="57" mass="6463">MRHTYAEKRAGLRVPVGQTPVPLYATWEEHRAAISRDATKRRRAFQRTPSTDAGRAA</sequence>
<gene>
    <name evidence="2" type="ORF">ACFQE1_08585</name>
</gene>
<evidence type="ECO:0000313" key="2">
    <source>
        <dbReference type="EMBL" id="MFC6724428.1"/>
    </source>
</evidence>
<comment type="caution">
    <text evidence="2">The sequence shown here is derived from an EMBL/GenBank/DDBJ whole genome shotgun (WGS) entry which is preliminary data.</text>
</comment>
<dbReference type="Proteomes" id="UP001596328">
    <property type="component" value="Unassembled WGS sequence"/>
</dbReference>
<dbReference type="EMBL" id="JBHSWU010000180">
    <property type="protein sequence ID" value="MFC6724428.1"/>
    <property type="molecule type" value="Genomic_DNA"/>
</dbReference>
<evidence type="ECO:0000313" key="3">
    <source>
        <dbReference type="Proteomes" id="UP001596328"/>
    </source>
</evidence>
<evidence type="ECO:0000256" key="1">
    <source>
        <dbReference type="SAM" id="MobiDB-lite"/>
    </source>
</evidence>
<reference evidence="2 3" key="1">
    <citation type="journal article" date="2019" name="Int. J. Syst. Evol. Microbiol.">
        <title>The Global Catalogue of Microorganisms (GCM) 10K type strain sequencing project: providing services to taxonomists for standard genome sequencing and annotation.</title>
        <authorList>
            <consortium name="The Broad Institute Genomics Platform"/>
            <consortium name="The Broad Institute Genome Sequencing Center for Infectious Disease"/>
            <person name="Wu L."/>
            <person name="Ma J."/>
        </authorList>
    </citation>
    <scope>NUCLEOTIDE SEQUENCE [LARGE SCALE GENOMIC DNA]</scope>
    <source>
        <strain evidence="2 3">NBRC 111368</strain>
    </source>
</reference>
<name>A0ABD5RZI3_9EURY</name>
<feature type="region of interest" description="Disordered" evidence="1">
    <location>
        <begin position="35"/>
        <end position="57"/>
    </location>
</feature>
<protein>
    <submittedName>
        <fullName evidence="2">Uncharacterized protein</fullName>
    </submittedName>
</protein>
<organism evidence="2 3">
    <name type="scientific">Halobium palmae</name>
    <dbReference type="NCBI Taxonomy" id="1776492"/>
    <lineage>
        <taxon>Archaea</taxon>
        <taxon>Methanobacteriati</taxon>
        <taxon>Methanobacteriota</taxon>
        <taxon>Stenosarchaea group</taxon>
        <taxon>Halobacteria</taxon>
        <taxon>Halobacteriales</taxon>
        <taxon>Haloferacaceae</taxon>
        <taxon>Halobium</taxon>
    </lineage>
</organism>
<keyword evidence="3" id="KW-1185">Reference proteome</keyword>
<accession>A0ABD5RZI3</accession>